<dbReference type="InterPro" id="IPR053922">
    <property type="entry name" value="MKRN2OS-like_N"/>
</dbReference>
<organism evidence="3 4">
    <name type="scientific">Nematostella vectensis</name>
    <name type="common">Starlet sea anemone</name>
    <dbReference type="NCBI Taxonomy" id="45351"/>
    <lineage>
        <taxon>Eukaryota</taxon>
        <taxon>Metazoa</taxon>
        <taxon>Cnidaria</taxon>
        <taxon>Anthozoa</taxon>
        <taxon>Hexacorallia</taxon>
        <taxon>Actiniaria</taxon>
        <taxon>Edwardsiidae</taxon>
        <taxon>Nematostella</taxon>
    </lineage>
</organism>
<evidence type="ECO:0000313" key="4">
    <source>
        <dbReference type="Proteomes" id="UP000001593"/>
    </source>
</evidence>
<dbReference type="InterPro" id="IPR032016">
    <property type="entry name" value="MKRN2OS-like"/>
</dbReference>
<accession>A7RU96</accession>
<protein>
    <recommendedName>
        <fullName evidence="5">MKRN2 opposite strand protein</fullName>
    </recommendedName>
</protein>
<dbReference type="PANTHER" id="PTHR33963:SF2">
    <property type="entry name" value="MKRN2 OPPOSITE STRAND PROTEIN"/>
    <property type="match status" value="1"/>
</dbReference>
<evidence type="ECO:0000259" key="1">
    <source>
        <dbReference type="Pfam" id="PF16044"/>
    </source>
</evidence>
<sequence length="205" mass="23735">MSPTEHSLMCMQHCSSDSYLIFTTFPRSCEVCGSVLENCRLRVPPFRLPNPFVASRCVPRSVLIRPTRGDFLSDYQNGDNLHIGISDENGSVYHYDERGANIDTCGWDQCVVVEIQNRSHIEDKWREILHSSQLSDLWTSERYDETSHNCYDYVLNVIRQLLFVTAPKQDFCRQFILPVTTKIAKYLEMYRKVKIRGVVVTQSLS</sequence>
<dbReference type="InParanoid" id="A7RU96"/>
<evidence type="ECO:0000259" key="2">
    <source>
        <dbReference type="Pfam" id="PF22795"/>
    </source>
</evidence>
<dbReference type="KEGG" id="nve:5517007"/>
<dbReference type="AlphaFoldDB" id="A7RU96"/>
<dbReference type="OMA" id="PNMYGMM"/>
<proteinExistence type="predicted"/>
<gene>
    <name evidence="3" type="ORF">NEMVEDRAFT_v1g236648</name>
</gene>
<dbReference type="Pfam" id="PF22795">
    <property type="entry name" value="DUF4796_N"/>
    <property type="match status" value="1"/>
</dbReference>
<dbReference type="Proteomes" id="UP000001593">
    <property type="component" value="Unassembled WGS sequence"/>
</dbReference>
<dbReference type="EMBL" id="DS469539">
    <property type="protein sequence ID" value="EDO45044.1"/>
    <property type="molecule type" value="Genomic_DNA"/>
</dbReference>
<dbReference type="InterPro" id="IPR053921">
    <property type="entry name" value="MKRN2OS-like_C"/>
</dbReference>
<evidence type="ECO:0000313" key="3">
    <source>
        <dbReference type="EMBL" id="EDO45044.1"/>
    </source>
</evidence>
<feature type="domain" description="MKRN2 opposite strand protein-like C-terminal" evidence="1">
    <location>
        <begin position="45"/>
        <end position="193"/>
    </location>
</feature>
<dbReference type="eggNOG" id="ENOG502R8ZC">
    <property type="taxonomic scope" value="Eukaryota"/>
</dbReference>
<reference evidence="3 4" key="1">
    <citation type="journal article" date="2007" name="Science">
        <title>Sea anemone genome reveals ancestral eumetazoan gene repertoire and genomic organization.</title>
        <authorList>
            <person name="Putnam N.H."/>
            <person name="Srivastava M."/>
            <person name="Hellsten U."/>
            <person name="Dirks B."/>
            <person name="Chapman J."/>
            <person name="Salamov A."/>
            <person name="Terry A."/>
            <person name="Shapiro H."/>
            <person name="Lindquist E."/>
            <person name="Kapitonov V.V."/>
            <person name="Jurka J."/>
            <person name="Genikhovich G."/>
            <person name="Grigoriev I.V."/>
            <person name="Lucas S.M."/>
            <person name="Steele R.E."/>
            <person name="Finnerty J.R."/>
            <person name="Technau U."/>
            <person name="Martindale M.Q."/>
            <person name="Rokhsar D.S."/>
        </authorList>
    </citation>
    <scope>NUCLEOTIDE SEQUENCE [LARGE SCALE GENOMIC DNA]</scope>
    <source>
        <strain evidence="4">CH2 X CH6</strain>
    </source>
</reference>
<dbReference type="PhylomeDB" id="A7RU96"/>
<keyword evidence="4" id="KW-1185">Reference proteome</keyword>
<dbReference type="HOGENOM" id="CLU_084023_0_0_1"/>
<feature type="domain" description="MKRN2 opposite strand protein-like N-terminal" evidence="2">
    <location>
        <begin position="6"/>
        <end position="36"/>
    </location>
</feature>
<name>A7RU96_NEMVE</name>
<evidence type="ECO:0008006" key="5">
    <source>
        <dbReference type="Google" id="ProtNLM"/>
    </source>
</evidence>
<dbReference type="OrthoDB" id="10065749at2759"/>
<dbReference type="Pfam" id="PF16044">
    <property type="entry name" value="DUF4796_C"/>
    <property type="match status" value="1"/>
</dbReference>
<dbReference type="PANTHER" id="PTHR33963">
    <property type="entry name" value="MKRN2 OPPOSITE STRAND PROTEIN"/>
    <property type="match status" value="1"/>
</dbReference>